<organism evidence="2 3">
    <name type="scientific">Pelomonas cellulosilytica</name>
    <dbReference type="NCBI Taxonomy" id="2906762"/>
    <lineage>
        <taxon>Bacteria</taxon>
        <taxon>Pseudomonadati</taxon>
        <taxon>Pseudomonadota</taxon>
        <taxon>Betaproteobacteria</taxon>
        <taxon>Burkholderiales</taxon>
        <taxon>Sphaerotilaceae</taxon>
        <taxon>Roseateles</taxon>
    </lineage>
</organism>
<protein>
    <submittedName>
        <fullName evidence="2">Uncharacterized protein</fullName>
    </submittedName>
</protein>
<proteinExistence type="predicted"/>
<feature type="transmembrane region" description="Helical" evidence="1">
    <location>
        <begin position="42"/>
        <end position="59"/>
    </location>
</feature>
<feature type="transmembrane region" description="Helical" evidence="1">
    <location>
        <begin position="6"/>
        <end position="22"/>
    </location>
</feature>
<dbReference type="EMBL" id="JAJTWU010000001">
    <property type="protein sequence ID" value="MCE4553532.1"/>
    <property type="molecule type" value="Genomic_DNA"/>
</dbReference>
<accession>A0ABS8XL47</accession>
<evidence type="ECO:0000313" key="2">
    <source>
        <dbReference type="EMBL" id="MCE4553532.1"/>
    </source>
</evidence>
<sequence length="95" mass="10160">MNHANGPFVATALALAAAVCLYRTSQHQRLWSATKTPARWRWAALTLLAGATALLHPALGLAAASGVVISAAMLGCMLLPFINAWRHRTEVRDVV</sequence>
<evidence type="ECO:0000256" key="1">
    <source>
        <dbReference type="SAM" id="Phobius"/>
    </source>
</evidence>
<keyword evidence="1" id="KW-1133">Transmembrane helix</keyword>
<gene>
    <name evidence="2" type="ORF">LXT13_03615</name>
</gene>
<keyword evidence="3" id="KW-1185">Reference proteome</keyword>
<comment type="caution">
    <text evidence="2">The sequence shown here is derived from an EMBL/GenBank/DDBJ whole genome shotgun (WGS) entry which is preliminary data.</text>
</comment>
<dbReference type="Proteomes" id="UP001200741">
    <property type="component" value="Unassembled WGS sequence"/>
</dbReference>
<name>A0ABS8XL47_9BURK</name>
<dbReference type="RefSeq" id="WP_233370230.1">
    <property type="nucleotide sequence ID" value="NZ_JAJTWU010000001.1"/>
</dbReference>
<feature type="transmembrane region" description="Helical" evidence="1">
    <location>
        <begin position="65"/>
        <end position="85"/>
    </location>
</feature>
<evidence type="ECO:0000313" key="3">
    <source>
        <dbReference type="Proteomes" id="UP001200741"/>
    </source>
</evidence>
<reference evidence="2 3" key="1">
    <citation type="submission" date="2021-12" db="EMBL/GenBank/DDBJ databases">
        <title>Genome seq of P8.</title>
        <authorList>
            <person name="Seo T."/>
        </authorList>
    </citation>
    <scope>NUCLEOTIDE SEQUENCE [LARGE SCALE GENOMIC DNA]</scope>
    <source>
        <strain evidence="2 3">P8</strain>
    </source>
</reference>
<keyword evidence="1" id="KW-0812">Transmembrane</keyword>
<keyword evidence="1" id="KW-0472">Membrane</keyword>